<dbReference type="GeneID" id="94337140"/>
<dbReference type="RefSeq" id="XP_067803085.1">
    <property type="nucleotide sequence ID" value="XM_067947863.1"/>
</dbReference>
<dbReference type="Proteomes" id="UP001214638">
    <property type="component" value="Unassembled WGS sequence"/>
</dbReference>
<dbReference type="AlphaFoldDB" id="A0AAD9PKV8"/>
<accession>A0AAD9PKV8</accession>
<name>A0AAD9PKV8_9APIC</name>
<proteinExistence type="predicted"/>
<dbReference type="KEGG" id="bdw:94337140"/>
<organism evidence="1 2">
    <name type="scientific">Babesia duncani</name>
    <dbReference type="NCBI Taxonomy" id="323732"/>
    <lineage>
        <taxon>Eukaryota</taxon>
        <taxon>Sar</taxon>
        <taxon>Alveolata</taxon>
        <taxon>Apicomplexa</taxon>
        <taxon>Aconoidasida</taxon>
        <taxon>Piroplasmida</taxon>
        <taxon>Babesiidae</taxon>
        <taxon>Babesia</taxon>
    </lineage>
</organism>
<reference evidence="1" key="1">
    <citation type="journal article" date="2023" name="Nat. Microbiol.">
        <title>Babesia duncani multi-omics identifies virulence factors and drug targets.</title>
        <authorList>
            <person name="Singh P."/>
            <person name="Lonardi S."/>
            <person name="Liang Q."/>
            <person name="Vydyam P."/>
            <person name="Khabirova E."/>
            <person name="Fang T."/>
            <person name="Gihaz S."/>
            <person name="Thekkiniath J."/>
            <person name="Munshi M."/>
            <person name="Abel S."/>
            <person name="Ciampossin L."/>
            <person name="Batugedara G."/>
            <person name="Gupta M."/>
            <person name="Lu X.M."/>
            <person name="Lenz T."/>
            <person name="Chakravarty S."/>
            <person name="Cornillot E."/>
            <person name="Hu Y."/>
            <person name="Ma W."/>
            <person name="Gonzalez L.M."/>
            <person name="Sanchez S."/>
            <person name="Estrada K."/>
            <person name="Sanchez-Flores A."/>
            <person name="Montero E."/>
            <person name="Harb O.S."/>
            <person name="Le Roch K.G."/>
            <person name="Mamoun C.B."/>
        </authorList>
    </citation>
    <scope>NUCLEOTIDE SEQUENCE</scope>
    <source>
        <strain evidence="1">WA1</strain>
    </source>
</reference>
<evidence type="ECO:0000313" key="2">
    <source>
        <dbReference type="Proteomes" id="UP001214638"/>
    </source>
</evidence>
<comment type="caution">
    <text evidence="1">The sequence shown here is derived from an EMBL/GenBank/DDBJ whole genome shotgun (WGS) entry which is preliminary data.</text>
</comment>
<feature type="non-terminal residue" evidence="1">
    <location>
        <position position="1"/>
    </location>
</feature>
<gene>
    <name evidence="1" type="ORF">BdWA1_002843</name>
</gene>
<protein>
    <submittedName>
        <fullName evidence="1">Uncharacterized protein</fullName>
    </submittedName>
</protein>
<dbReference type="EMBL" id="JALLKP010000003">
    <property type="protein sequence ID" value="KAK2196243.1"/>
    <property type="molecule type" value="Genomic_DNA"/>
</dbReference>
<feature type="non-terminal residue" evidence="1">
    <location>
        <position position="57"/>
    </location>
</feature>
<evidence type="ECO:0000313" key="1">
    <source>
        <dbReference type="EMBL" id="KAK2196243.1"/>
    </source>
</evidence>
<keyword evidence="2" id="KW-1185">Reference proteome</keyword>
<sequence>TTTNSQDITSDANSGNETNITFLLTAAQDLLKTIDKIVQEDISMNGHENKVSPLSAT</sequence>